<keyword evidence="1" id="KW-1133">Transmembrane helix</keyword>
<dbReference type="GeneID" id="19738678"/>
<proteinExistence type="predicted"/>
<feature type="transmembrane region" description="Helical" evidence="1">
    <location>
        <begin position="54"/>
        <end position="76"/>
    </location>
</feature>
<protein>
    <submittedName>
        <fullName evidence="2">Putative FAS1 domain-containing protein</fullName>
    </submittedName>
</protein>
<evidence type="ECO:0000256" key="1">
    <source>
        <dbReference type="SAM" id="Phobius"/>
    </source>
</evidence>
<evidence type="ECO:0000313" key="3">
    <source>
        <dbReference type="Proteomes" id="UP000114278"/>
    </source>
</evidence>
<dbReference type="RefSeq" id="YP_009046708.1">
    <property type="nucleotide sequence ID" value="NC_024451.1"/>
</dbReference>
<gene>
    <name evidence="2" type="primary">094R</name>
    <name evidence="2" type="ORF">IIV31_094R</name>
</gene>
<sequence>MTSSLPSSVDLLYGFSQSSDLLTNTSSITPNTLWAKLNECDECIFLGIWRLKVLLLKILMMLILCIILFLFQLVLLEERKWSQTSTFLL</sequence>
<dbReference type="EMBL" id="HF920637">
    <property type="protein sequence ID" value="CCV02466.1"/>
    <property type="molecule type" value="Genomic_DNA"/>
</dbReference>
<name>A0A068QKH4_9VIRU</name>
<organism evidence="2 3">
    <name type="scientific">Armadillidium vulgare iridescent virus</name>
    <dbReference type="NCBI Taxonomy" id="72201"/>
    <lineage>
        <taxon>Viruses</taxon>
        <taxon>Varidnaviria</taxon>
        <taxon>Bamfordvirae</taxon>
        <taxon>Nucleocytoviricota</taxon>
        <taxon>Megaviricetes</taxon>
        <taxon>Pimascovirales</taxon>
        <taxon>Pimascovirales incertae sedis</taxon>
        <taxon>Iridoviridae</taxon>
        <taxon>Betairidovirinae</taxon>
        <taxon>Iridovirus</taxon>
        <taxon>Iridovirus armadillidium1</taxon>
        <taxon>Invertebrate iridescent virus 31</taxon>
    </lineage>
</organism>
<keyword evidence="1" id="KW-0472">Membrane</keyword>
<dbReference type="KEGG" id="vg:19738678"/>
<keyword evidence="3" id="KW-1185">Reference proteome</keyword>
<dbReference type="Proteomes" id="UP000114278">
    <property type="component" value="Segment"/>
</dbReference>
<evidence type="ECO:0000313" key="2">
    <source>
        <dbReference type="EMBL" id="CCV02466.1"/>
    </source>
</evidence>
<keyword evidence="1" id="KW-0812">Transmembrane</keyword>
<reference evidence="2 3" key="1">
    <citation type="journal article" date="2014" name="J. Gen. Virol.">
        <title>Genome sequence of a crustacean iridovirus, IIV31, isolated from the pill bug, Armadillidium vulgare.</title>
        <authorList>
            <person name="Piegu B."/>
            <person name="Guizard S."/>
            <person name="Yeping T."/>
            <person name="Cruaud C."/>
            <person name="Asgari S."/>
            <person name="Bideshi D.K."/>
            <person name="Federici B.A."/>
            <person name="Bigot Y."/>
        </authorList>
    </citation>
    <scope>NUCLEOTIDE SEQUENCE [LARGE SCALE GENOMIC DNA]</scope>
</reference>
<accession>A0A068QKH4</accession>